<evidence type="ECO:0000256" key="2">
    <source>
        <dbReference type="ARBA" id="ARBA00006100"/>
    </source>
</evidence>
<keyword evidence="9 10" id="KW-0143">Chaperone</keyword>
<accession>A0A7T0G0T5</accession>
<name>A0A7T0G0T5_9BACT</name>
<gene>
    <name evidence="12" type="primary">hemW</name>
    <name evidence="12" type="ORF">G3M70_12450</name>
</gene>
<evidence type="ECO:0000256" key="8">
    <source>
        <dbReference type="ARBA" id="ARBA00023014"/>
    </source>
</evidence>
<evidence type="ECO:0000256" key="3">
    <source>
        <dbReference type="ARBA" id="ARBA00017228"/>
    </source>
</evidence>
<dbReference type="InterPro" id="IPR058240">
    <property type="entry name" value="rSAM_sf"/>
</dbReference>
<dbReference type="InterPro" id="IPR013785">
    <property type="entry name" value="Aldolase_TIM"/>
</dbReference>
<dbReference type="NCBIfam" id="TIGR00539">
    <property type="entry name" value="hemN_rel"/>
    <property type="match status" value="1"/>
</dbReference>
<dbReference type="SFLD" id="SFLDF00288">
    <property type="entry name" value="HemN-like__clustered_with_nucl"/>
    <property type="match status" value="1"/>
</dbReference>
<dbReference type="InterPro" id="IPR004559">
    <property type="entry name" value="HemW-like"/>
</dbReference>
<evidence type="ECO:0000313" key="12">
    <source>
        <dbReference type="EMBL" id="QPJ62640.1"/>
    </source>
</evidence>
<keyword evidence="7 10" id="KW-0408">Iron</keyword>
<comment type="cofactor">
    <cofactor evidence="1">
        <name>[4Fe-4S] cluster</name>
        <dbReference type="ChEBI" id="CHEBI:49883"/>
    </cofactor>
</comment>
<dbReference type="InterPro" id="IPR034505">
    <property type="entry name" value="Coproporphyrinogen-III_oxidase"/>
</dbReference>
<evidence type="ECO:0000256" key="1">
    <source>
        <dbReference type="ARBA" id="ARBA00001966"/>
    </source>
</evidence>
<evidence type="ECO:0000256" key="4">
    <source>
        <dbReference type="ARBA" id="ARBA00022617"/>
    </source>
</evidence>
<dbReference type="SFLD" id="SFLDS00029">
    <property type="entry name" value="Radical_SAM"/>
    <property type="match status" value="1"/>
</dbReference>
<dbReference type="SFLD" id="SFLDG01082">
    <property type="entry name" value="B12-binding_domain_containing"/>
    <property type="match status" value="1"/>
</dbReference>
<dbReference type="SUPFAM" id="SSF102114">
    <property type="entry name" value="Radical SAM enzymes"/>
    <property type="match status" value="1"/>
</dbReference>
<keyword evidence="10" id="KW-0004">4Fe-4S</keyword>
<dbReference type="GO" id="GO:0046872">
    <property type="term" value="F:metal ion binding"/>
    <property type="evidence" value="ECO:0007669"/>
    <property type="project" value="UniProtKB-UniRule"/>
</dbReference>
<dbReference type="PROSITE" id="PS51918">
    <property type="entry name" value="RADICAL_SAM"/>
    <property type="match status" value="1"/>
</dbReference>
<keyword evidence="10" id="KW-0963">Cytoplasm</keyword>
<comment type="function">
    <text evidence="10">Probably acts as a heme chaperone, transferring heme to an unknown acceptor. Binds one molecule of heme per monomer, possibly covalently. Binds 1 [4Fe-4S] cluster. The cluster is coordinated with 3 cysteines and an exchangeable S-adenosyl-L-methionine.</text>
</comment>
<dbReference type="GO" id="GO:0004109">
    <property type="term" value="F:coproporphyrinogen oxidase activity"/>
    <property type="evidence" value="ECO:0007669"/>
    <property type="project" value="InterPro"/>
</dbReference>
<evidence type="ECO:0000256" key="7">
    <source>
        <dbReference type="ARBA" id="ARBA00023004"/>
    </source>
</evidence>
<dbReference type="InterPro" id="IPR010723">
    <property type="entry name" value="HemN_C"/>
</dbReference>
<evidence type="ECO:0000256" key="10">
    <source>
        <dbReference type="RuleBase" id="RU364116"/>
    </source>
</evidence>
<evidence type="ECO:0000313" key="13">
    <source>
        <dbReference type="Proteomes" id="UP000594688"/>
    </source>
</evidence>
<dbReference type="EMBL" id="CP048685">
    <property type="protein sequence ID" value="QPJ62640.1"/>
    <property type="molecule type" value="Genomic_DNA"/>
</dbReference>
<dbReference type="InterPro" id="IPR006638">
    <property type="entry name" value="Elp3/MiaA/NifB-like_rSAM"/>
</dbReference>
<keyword evidence="4 10" id="KW-0349">Heme</keyword>
<dbReference type="GO" id="GO:0005737">
    <property type="term" value="C:cytoplasm"/>
    <property type="evidence" value="ECO:0007669"/>
    <property type="project" value="UniProtKB-SubCell"/>
</dbReference>
<evidence type="ECO:0000259" key="11">
    <source>
        <dbReference type="PROSITE" id="PS51918"/>
    </source>
</evidence>
<dbReference type="CDD" id="cd01335">
    <property type="entry name" value="Radical_SAM"/>
    <property type="match status" value="1"/>
</dbReference>
<dbReference type="PANTHER" id="PTHR13932:SF5">
    <property type="entry name" value="RADICAL S-ADENOSYL METHIONINE DOMAIN-CONTAINING PROTEIN 1, MITOCHONDRIAL"/>
    <property type="match status" value="1"/>
</dbReference>
<keyword evidence="5 10" id="KW-0949">S-adenosyl-L-methionine</keyword>
<keyword evidence="6 10" id="KW-0479">Metal-binding</keyword>
<feature type="domain" description="Radical SAM core" evidence="11">
    <location>
        <begin position="1"/>
        <end position="235"/>
    </location>
</feature>
<keyword evidence="8 10" id="KW-0411">Iron-sulfur</keyword>
<dbReference type="SMART" id="SM00729">
    <property type="entry name" value="Elp3"/>
    <property type="match status" value="1"/>
</dbReference>
<dbReference type="InterPro" id="IPR007197">
    <property type="entry name" value="rSAM"/>
</dbReference>
<dbReference type="PANTHER" id="PTHR13932">
    <property type="entry name" value="COPROPORPHYRINIGEN III OXIDASE"/>
    <property type="match status" value="1"/>
</dbReference>
<evidence type="ECO:0000256" key="5">
    <source>
        <dbReference type="ARBA" id="ARBA00022691"/>
    </source>
</evidence>
<evidence type="ECO:0000256" key="6">
    <source>
        <dbReference type="ARBA" id="ARBA00022723"/>
    </source>
</evidence>
<dbReference type="AlphaFoldDB" id="A0A7T0G0T5"/>
<organism evidence="12 13">
    <name type="scientific">Candidatus Nitronauta litoralis</name>
    <dbReference type="NCBI Taxonomy" id="2705533"/>
    <lineage>
        <taxon>Bacteria</taxon>
        <taxon>Pseudomonadati</taxon>
        <taxon>Nitrospinota/Tectimicrobiota group</taxon>
        <taxon>Nitrospinota</taxon>
        <taxon>Nitrospinia</taxon>
        <taxon>Nitrospinales</taxon>
        <taxon>Nitrospinaceae</taxon>
        <taxon>Candidatus Nitronauta</taxon>
    </lineage>
</organism>
<dbReference type="GO" id="GO:0006779">
    <property type="term" value="P:porphyrin-containing compound biosynthetic process"/>
    <property type="evidence" value="ECO:0007669"/>
    <property type="project" value="InterPro"/>
</dbReference>
<dbReference type="Proteomes" id="UP000594688">
    <property type="component" value="Chromosome"/>
</dbReference>
<dbReference type="GO" id="GO:0051539">
    <property type="term" value="F:4 iron, 4 sulfur cluster binding"/>
    <property type="evidence" value="ECO:0007669"/>
    <property type="project" value="UniProtKB-UniRule"/>
</dbReference>
<proteinExistence type="inferred from homology"/>
<comment type="subcellular location">
    <subcellularLocation>
        <location evidence="10">Cytoplasm</location>
    </subcellularLocation>
</comment>
<dbReference type="SFLD" id="SFLDF00562">
    <property type="entry name" value="HemN-like__clustered_with_heat"/>
    <property type="match status" value="1"/>
</dbReference>
<evidence type="ECO:0000256" key="9">
    <source>
        <dbReference type="ARBA" id="ARBA00023186"/>
    </source>
</evidence>
<dbReference type="Gene3D" id="3.20.20.70">
    <property type="entry name" value="Aldolase class I"/>
    <property type="match status" value="1"/>
</dbReference>
<protein>
    <recommendedName>
        <fullName evidence="3 10">Heme chaperone HemW</fullName>
    </recommendedName>
</protein>
<reference evidence="12 13" key="1">
    <citation type="submission" date="2020-02" db="EMBL/GenBank/DDBJ databases">
        <title>Genomic and physiological characterization of two novel Nitrospinaceae genera.</title>
        <authorList>
            <person name="Mueller A.J."/>
            <person name="Jung M.-Y."/>
            <person name="Strachan C.R."/>
            <person name="Herbold C.W."/>
            <person name="Kirkegaard R.H."/>
            <person name="Daims H."/>
        </authorList>
    </citation>
    <scope>NUCLEOTIDE SEQUENCE [LARGE SCALE GENOMIC DNA]</scope>
    <source>
        <strain evidence="12">EB</strain>
    </source>
</reference>
<sequence>MNPFGLYLHIPFCIHKCGYCDFNSHPLEGQDPQAYVNAIAREIETRAESLESSTTISSIFFGGGTPTTLEADQLLFLLETCKQHYQLSSDCEITLEANPGTIKPDFLPHVKNSGFNRISIGAQSFNPDELKLLERIHSGDEIDTTVHAAREAGFGNLSLDLMFALPDQSLETWQQNLNRALDLQPDHISCYNLMIEPNTSFKNLYDSGNLVMPEETHQLELFQYTIATLKDRGFNQYEISNFAHHGYECRHNRLYWLNGEHLGLGAGASSYINGVRSRNIKSPAKYTQSIITRNSATDFKEELSPQESMGESLMLGLRLKEGVNINSFEQRYATGLTSVFGDTLTKLLEKKLITLDNGHLALTEQGLYLADSVILEFISPPSSQETV</sequence>
<comment type="similarity">
    <text evidence="2">Belongs to the anaerobic coproporphyrinogen-III oxidase family. HemW subfamily.</text>
</comment>
<dbReference type="SFLD" id="SFLDG01065">
    <property type="entry name" value="anaerobic_coproporphyrinogen-I"/>
    <property type="match status" value="1"/>
</dbReference>
<dbReference type="Pfam" id="PF06969">
    <property type="entry name" value="HemN_C"/>
    <property type="match status" value="1"/>
</dbReference>
<dbReference type="Pfam" id="PF04055">
    <property type="entry name" value="Radical_SAM"/>
    <property type="match status" value="1"/>
</dbReference>
<dbReference type="KEGG" id="nli:G3M70_12450"/>